<proteinExistence type="predicted"/>
<name>A0A6J5T6A2_9CAUD</name>
<gene>
    <name evidence="2" type="ORF">UFOVP1668_5</name>
</gene>
<evidence type="ECO:0000313" key="2">
    <source>
        <dbReference type="EMBL" id="CAB4223088.1"/>
    </source>
</evidence>
<keyword evidence="1" id="KW-0175">Coiled coil</keyword>
<accession>A0A6J5T6A2</accession>
<reference evidence="2" key="1">
    <citation type="submission" date="2020-05" db="EMBL/GenBank/DDBJ databases">
        <authorList>
            <person name="Chiriac C."/>
            <person name="Salcher M."/>
            <person name="Ghai R."/>
            <person name="Kavagutti S V."/>
        </authorList>
    </citation>
    <scope>NUCLEOTIDE SEQUENCE</scope>
</reference>
<sequence length="65" mass="7223">MKTVHNIETGEITEVEMTKAELDQLAADNKKMNEEKALLAAKVELRKSIAEKLGLTDDELLALVK</sequence>
<feature type="coiled-coil region" evidence="1">
    <location>
        <begin position="15"/>
        <end position="42"/>
    </location>
</feature>
<organism evidence="2">
    <name type="scientific">uncultured Caudovirales phage</name>
    <dbReference type="NCBI Taxonomy" id="2100421"/>
    <lineage>
        <taxon>Viruses</taxon>
        <taxon>Duplodnaviria</taxon>
        <taxon>Heunggongvirae</taxon>
        <taxon>Uroviricota</taxon>
        <taxon>Caudoviricetes</taxon>
        <taxon>Peduoviridae</taxon>
        <taxon>Maltschvirus</taxon>
        <taxon>Maltschvirus maltsch</taxon>
    </lineage>
</organism>
<protein>
    <submittedName>
        <fullName evidence="2">Uncharacterized protein</fullName>
    </submittedName>
</protein>
<dbReference type="EMBL" id="LR797528">
    <property type="protein sequence ID" value="CAB4223088.1"/>
    <property type="molecule type" value="Genomic_DNA"/>
</dbReference>
<evidence type="ECO:0000256" key="1">
    <source>
        <dbReference type="SAM" id="Coils"/>
    </source>
</evidence>